<accession>A0ACB8BLU5</accession>
<dbReference type="Proteomes" id="UP000790709">
    <property type="component" value="Unassembled WGS sequence"/>
</dbReference>
<protein>
    <submittedName>
        <fullName evidence="1">Uncharacterized protein</fullName>
    </submittedName>
</protein>
<sequence length="204" mass="22796">MEATNTFLSATSRKLLLQFFKAELQSNVSTEVLKVEARATPSSAEDVTVLTWKTTAQPRRYGCAYNNFCITNASMIPVYTVTLSLQFLQCLVFRTPYPRKALRACLVHHDVGNAQAVREKALFSRFDNCLSISAPLVPAFELRPVVASTSRFPDVLQGTLIRKLIRSQVVMTNGTLRKAICHAWNAKDLQRILDSPFQVNSTAL</sequence>
<evidence type="ECO:0000313" key="2">
    <source>
        <dbReference type="Proteomes" id="UP000790709"/>
    </source>
</evidence>
<name>A0ACB8BLU5_9AGAM</name>
<keyword evidence="2" id="KW-1185">Reference proteome</keyword>
<comment type="caution">
    <text evidence="1">The sequence shown here is derived from an EMBL/GenBank/DDBJ whole genome shotgun (WGS) entry which is preliminary data.</text>
</comment>
<organism evidence="1 2">
    <name type="scientific">Leucogyrophana mollusca</name>
    <dbReference type="NCBI Taxonomy" id="85980"/>
    <lineage>
        <taxon>Eukaryota</taxon>
        <taxon>Fungi</taxon>
        <taxon>Dikarya</taxon>
        <taxon>Basidiomycota</taxon>
        <taxon>Agaricomycotina</taxon>
        <taxon>Agaricomycetes</taxon>
        <taxon>Agaricomycetidae</taxon>
        <taxon>Boletales</taxon>
        <taxon>Boletales incertae sedis</taxon>
        <taxon>Leucogyrophana</taxon>
    </lineage>
</organism>
<evidence type="ECO:0000313" key="1">
    <source>
        <dbReference type="EMBL" id="KAH7926178.1"/>
    </source>
</evidence>
<reference evidence="1" key="1">
    <citation type="journal article" date="2021" name="New Phytol.">
        <title>Evolutionary innovations through gain and loss of genes in the ectomycorrhizal Boletales.</title>
        <authorList>
            <person name="Wu G."/>
            <person name="Miyauchi S."/>
            <person name="Morin E."/>
            <person name="Kuo A."/>
            <person name="Drula E."/>
            <person name="Varga T."/>
            <person name="Kohler A."/>
            <person name="Feng B."/>
            <person name="Cao Y."/>
            <person name="Lipzen A."/>
            <person name="Daum C."/>
            <person name="Hundley H."/>
            <person name="Pangilinan J."/>
            <person name="Johnson J."/>
            <person name="Barry K."/>
            <person name="LaButti K."/>
            <person name="Ng V."/>
            <person name="Ahrendt S."/>
            <person name="Min B."/>
            <person name="Choi I.G."/>
            <person name="Park H."/>
            <person name="Plett J.M."/>
            <person name="Magnuson J."/>
            <person name="Spatafora J.W."/>
            <person name="Nagy L.G."/>
            <person name="Henrissat B."/>
            <person name="Grigoriev I.V."/>
            <person name="Yang Z.L."/>
            <person name="Xu J."/>
            <person name="Martin F.M."/>
        </authorList>
    </citation>
    <scope>NUCLEOTIDE SEQUENCE</scope>
    <source>
        <strain evidence="1">KUC20120723A-06</strain>
    </source>
</reference>
<proteinExistence type="predicted"/>
<gene>
    <name evidence="1" type="ORF">BV22DRAFT_382044</name>
</gene>
<dbReference type="EMBL" id="MU266388">
    <property type="protein sequence ID" value="KAH7926178.1"/>
    <property type="molecule type" value="Genomic_DNA"/>
</dbReference>